<gene>
    <name evidence="5" type="ORF">BASA50_010117</name>
</gene>
<evidence type="ECO:0000313" key="6">
    <source>
        <dbReference type="Proteomes" id="UP001648503"/>
    </source>
</evidence>
<dbReference type="PANTHER" id="PTHR10971">
    <property type="entry name" value="MRNA EXPORT FACTOR AND BUB3"/>
    <property type="match status" value="1"/>
</dbReference>
<evidence type="ECO:0000259" key="4">
    <source>
        <dbReference type="Pfam" id="PF12894"/>
    </source>
</evidence>
<dbReference type="Proteomes" id="UP001648503">
    <property type="component" value="Unassembled WGS sequence"/>
</dbReference>
<dbReference type="InterPro" id="IPR036322">
    <property type="entry name" value="WD40_repeat_dom_sf"/>
</dbReference>
<reference evidence="5 6" key="1">
    <citation type="submission" date="2021-02" db="EMBL/GenBank/DDBJ databases">
        <title>Variation within the Batrachochytrium salamandrivorans European outbreak.</title>
        <authorList>
            <person name="Kelly M."/>
            <person name="Pasmans F."/>
            <person name="Shea T.P."/>
            <person name="Munoz J.F."/>
            <person name="Carranza S."/>
            <person name="Cuomo C.A."/>
            <person name="Martel A."/>
        </authorList>
    </citation>
    <scope>NUCLEOTIDE SEQUENCE [LARGE SCALE GENOMIC DNA]</scope>
    <source>
        <strain evidence="5 6">AMFP18/2</strain>
    </source>
</reference>
<dbReference type="InterPro" id="IPR015943">
    <property type="entry name" value="WD40/YVTN_repeat-like_dom_sf"/>
</dbReference>
<dbReference type="InterPro" id="IPR024977">
    <property type="entry name" value="Apc4-like_WD40_dom"/>
</dbReference>
<accession>A0ABQ8EZI2</accession>
<evidence type="ECO:0000256" key="3">
    <source>
        <dbReference type="PROSITE-ProRule" id="PRU00221"/>
    </source>
</evidence>
<keyword evidence="1 3" id="KW-0853">WD repeat</keyword>
<feature type="repeat" description="WD" evidence="3">
    <location>
        <begin position="59"/>
        <end position="100"/>
    </location>
</feature>
<keyword evidence="2" id="KW-0677">Repeat</keyword>
<dbReference type="InterPro" id="IPR001680">
    <property type="entry name" value="WD40_rpt"/>
</dbReference>
<dbReference type="Pfam" id="PF12894">
    <property type="entry name" value="ANAPC4_WD40"/>
    <property type="match status" value="1"/>
</dbReference>
<evidence type="ECO:0000256" key="2">
    <source>
        <dbReference type="ARBA" id="ARBA00022737"/>
    </source>
</evidence>
<comment type="caution">
    <text evidence="5">The sequence shown here is derived from an EMBL/GenBank/DDBJ whole genome shotgun (WGS) entry which is preliminary data.</text>
</comment>
<sequence>MNQAANPNFKGFEVPHPPTDWTTALAFSPQASLLAAASWDNQTRIYEVQPNGSVVGKAAIQHEGPVLDVCWSKDGTKVVSAGADKAARMLDIQTGQSTQVAGHDAPIKSCRWIDGVGSLSNMLVTGSWDKTLKYWDLRSQAPAFTLQLPERCYSLDVAGPLMVVGTAERHILAYNLNNPSTVYKQIISPLKWQTRVVSCFPSFNGYAIGSIEGRIAIQYLEERDSAKTFSFKCHREDSKVFPIHDISFNPVYGTFSTVGADGAFNFWDKDSKQRLKLGPNVGAPITSSAFNRNGSIFAYAIGYDWHRGYDPSSHQQRRQCNAIMLLPVTDTDIKPRSK</sequence>
<feature type="domain" description="Anaphase-promoting complex subunit 4-like WD40" evidence="4">
    <location>
        <begin position="26"/>
        <end position="112"/>
    </location>
</feature>
<organism evidence="5 6">
    <name type="scientific">Batrachochytrium salamandrivorans</name>
    <dbReference type="NCBI Taxonomy" id="1357716"/>
    <lineage>
        <taxon>Eukaryota</taxon>
        <taxon>Fungi</taxon>
        <taxon>Fungi incertae sedis</taxon>
        <taxon>Chytridiomycota</taxon>
        <taxon>Chytridiomycota incertae sedis</taxon>
        <taxon>Chytridiomycetes</taxon>
        <taxon>Rhizophydiales</taxon>
        <taxon>Rhizophydiales incertae sedis</taxon>
        <taxon>Batrachochytrium</taxon>
    </lineage>
</organism>
<dbReference type="Gene3D" id="2.130.10.10">
    <property type="entry name" value="YVTN repeat-like/Quinoprotein amine dehydrogenase"/>
    <property type="match status" value="1"/>
</dbReference>
<keyword evidence="6" id="KW-1185">Reference proteome</keyword>
<name>A0ABQ8EZI2_9FUNG</name>
<dbReference type="SUPFAM" id="SSF50978">
    <property type="entry name" value="WD40 repeat-like"/>
    <property type="match status" value="1"/>
</dbReference>
<dbReference type="SMART" id="SM00320">
    <property type="entry name" value="WD40"/>
    <property type="match status" value="4"/>
</dbReference>
<dbReference type="PROSITE" id="PS50294">
    <property type="entry name" value="WD_REPEATS_REGION"/>
    <property type="match status" value="1"/>
</dbReference>
<dbReference type="PROSITE" id="PS50082">
    <property type="entry name" value="WD_REPEATS_2"/>
    <property type="match status" value="2"/>
</dbReference>
<proteinExistence type="predicted"/>
<evidence type="ECO:0000313" key="5">
    <source>
        <dbReference type="EMBL" id="KAH6589372.1"/>
    </source>
</evidence>
<evidence type="ECO:0000256" key="1">
    <source>
        <dbReference type="ARBA" id="ARBA00022574"/>
    </source>
</evidence>
<dbReference type="EMBL" id="JAFCIX010000466">
    <property type="protein sequence ID" value="KAH6589372.1"/>
    <property type="molecule type" value="Genomic_DNA"/>
</dbReference>
<feature type="repeat" description="WD" evidence="3">
    <location>
        <begin position="100"/>
        <end position="145"/>
    </location>
</feature>
<protein>
    <recommendedName>
        <fullName evidence="4">Anaphase-promoting complex subunit 4-like WD40 domain-containing protein</fullName>
    </recommendedName>
</protein>